<feature type="transmembrane region" description="Helical" evidence="1">
    <location>
        <begin position="247"/>
        <end position="267"/>
    </location>
</feature>
<dbReference type="InterPro" id="IPR032751">
    <property type="entry name" value="Fuseless"/>
</dbReference>
<proteinExistence type="predicted"/>
<keyword evidence="1" id="KW-0472">Membrane</keyword>
<dbReference type="PANTHER" id="PTHR35270">
    <property type="entry name" value="FUSELESS, ISOFORM A"/>
    <property type="match status" value="1"/>
</dbReference>
<keyword evidence="1" id="KW-1133">Transmembrane helix</keyword>
<gene>
    <name evidence="2" type="ORF">ALC53_08981</name>
</gene>
<organism evidence="2 3">
    <name type="scientific">Atta colombica</name>
    <dbReference type="NCBI Taxonomy" id="520822"/>
    <lineage>
        <taxon>Eukaryota</taxon>
        <taxon>Metazoa</taxon>
        <taxon>Ecdysozoa</taxon>
        <taxon>Arthropoda</taxon>
        <taxon>Hexapoda</taxon>
        <taxon>Insecta</taxon>
        <taxon>Pterygota</taxon>
        <taxon>Neoptera</taxon>
        <taxon>Endopterygota</taxon>
        <taxon>Hymenoptera</taxon>
        <taxon>Apocrita</taxon>
        <taxon>Aculeata</taxon>
        <taxon>Formicoidea</taxon>
        <taxon>Formicidae</taxon>
        <taxon>Myrmicinae</taxon>
        <taxon>Atta</taxon>
    </lineage>
</organism>
<protein>
    <submittedName>
        <fullName evidence="2">Uncharacterized protein</fullName>
    </submittedName>
</protein>
<keyword evidence="1" id="KW-0812">Transmembrane</keyword>
<dbReference type="Proteomes" id="UP000078540">
    <property type="component" value="Unassembled WGS sequence"/>
</dbReference>
<accession>A0A195B857</accession>
<name>A0A195B857_9HYME</name>
<feature type="transmembrane region" description="Helical" evidence="1">
    <location>
        <begin position="140"/>
        <end position="161"/>
    </location>
</feature>
<dbReference type="OrthoDB" id="45313at2759"/>
<feature type="transmembrane region" description="Helical" evidence="1">
    <location>
        <begin position="214"/>
        <end position="235"/>
    </location>
</feature>
<evidence type="ECO:0000313" key="3">
    <source>
        <dbReference type="Proteomes" id="UP000078540"/>
    </source>
</evidence>
<feature type="transmembrane region" description="Helical" evidence="1">
    <location>
        <begin position="173"/>
        <end position="193"/>
    </location>
</feature>
<dbReference type="KEGG" id="acoc:108689275"/>
<evidence type="ECO:0000256" key="1">
    <source>
        <dbReference type="SAM" id="Phobius"/>
    </source>
</evidence>
<dbReference type="EMBL" id="KQ976565">
    <property type="protein sequence ID" value="KYM80432.1"/>
    <property type="molecule type" value="Genomic_DNA"/>
</dbReference>
<sequence>MFYDTESHSPLPDDKEFVIETPHFRSNSNTEQIVISQKRNLNVIDAKCDSIILTSIDKYENDHLSALNASCSAGKAETEETDDKYENDKISVIDKDIRNSSKEEKSHKCCGNAGLFEKVFKPIKKSAEDLKRSRRKKRAFSLLDTLISTSIVAPLSIGFWRSIWASMDHHAELFPSWFCFTFGAVLHAAYTVFKDRFHDVYMKKWTKLNWRKRLFYRALRILYTYTFGVACIAHWRGSWIIIDNHLFVHTWITTSLTCSLLVCLVILRSIRNLIATPLIIFIDMPSCVFKFPTRYNVVSYKYME</sequence>
<dbReference type="AlphaFoldDB" id="A0A195B857"/>
<keyword evidence="3" id="KW-1185">Reference proteome</keyword>
<evidence type="ECO:0000313" key="2">
    <source>
        <dbReference type="EMBL" id="KYM80432.1"/>
    </source>
</evidence>
<dbReference type="PANTHER" id="PTHR35270:SF2">
    <property type="entry name" value="FUSELESS, ISOFORM A"/>
    <property type="match status" value="1"/>
</dbReference>
<reference evidence="2 3" key="1">
    <citation type="submission" date="2015-09" db="EMBL/GenBank/DDBJ databases">
        <title>Atta colombica WGS genome.</title>
        <authorList>
            <person name="Nygaard S."/>
            <person name="Hu H."/>
            <person name="Boomsma J."/>
            <person name="Zhang G."/>
        </authorList>
    </citation>
    <scope>NUCLEOTIDE SEQUENCE [LARGE SCALE GENOMIC DNA]</scope>
    <source>
        <strain evidence="2">Treedump-2</strain>
        <tissue evidence="2">Whole body</tissue>
    </source>
</reference>
<dbReference type="Pfam" id="PF15993">
    <property type="entry name" value="Fuseless"/>
    <property type="match status" value="1"/>
</dbReference>